<keyword evidence="1" id="KW-1003">Cell membrane</keyword>
<proteinExistence type="predicted"/>
<feature type="domain" description="Glycosyltransferase 2-like" evidence="2">
    <location>
        <begin position="8"/>
        <end position="169"/>
    </location>
</feature>
<dbReference type="InterPro" id="IPR001173">
    <property type="entry name" value="Glyco_trans_2-like"/>
</dbReference>
<dbReference type="RefSeq" id="WP_146383733.1">
    <property type="nucleotide sequence ID" value="NZ_VFIO01000001.1"/>
</dbReference>
<evidence type="ECO:0000259" key="2">
    <source>
        <dbReference type="Pfam" id="PF00535"/>
    </source>
</evidence>
<dbReference type="Proteomes" id="UP000318428">
    <property type="component" value="Unassembled WGS sequence"/>
</dbReference>
<organism evidence="3 4">
    <name type="scientific">Pseudomonas saxonica</name>
    <dbReference type="NCBI Taxonomy" id="2600598"/>
    <lineage>
        <taxon>Bacteria</taxon>
        <taxon>Pseudomonadati</taxon>
        <taxon>Pseudomonadota</taxon>
        <taxon>Gammaproteobacteria</taxon>
        <taxon>Pseudomonadales</taxon>
        <taxon>Pseudomonadaceae</taxon>
        <taxon>Pseudomonas</taxon>
    </lineage>
</organism>
<evidence type="ECO:0000313" key="4">
    <source>
        <dbReference type="Proteomes" id="UP000318428"/>
    </source>
</evidence>
<keyword evidence="1" id="KW-0997">Cell inner membrane</keyword>
<dbReference type="Pfam" id="PF00535">
    <property type="entry name" value="Glycos_transf_2"/>
    <property type="match status" value="1"/>
</dbReference>
<dbReference type="InterPro" id="IPR029044">
    <property type="entry name" value="Nucleotide-diphossugar_trans"/>
</dbReference>
<reference evidence="3 4" key="1">
    <citation type="submission" date="2019-06" db="EMBL/GenBank/DDBJ databases">
        <title>Pseudomonas bimorpha sp. nov. isolated from bovine raw milk and skim milk concentrate.</title>
        <authorList>
            <person name="Hofmann K."/>
            <person name="Huptas C."/>
            <person name="Doll E."/>
            <person name="Scherer S."/>
            <person name="Wenning M."/>
        </authorList>
    </citation>
    <scope>NUCLEOTIDE SEQUENCE [LARGE SCALE GENOMIC DNA]</scope>
    <source>
        <strain evidence="3 4">DSM 108989</strain>
    </source>
</reference>
<gene>
    <name evidence="3" type="ORF">FJD38_01490</name>
</gene>
<comment type="caution">
    <text evidence="3">The sequence shown here is derived from an EMBL/GenBank/DDBJ whole genome shotgun (WGS) entry which is preliminary data.</text>
</comment>
<dbReference type="SUPFAM" id="SSF53448">
    <property type="entry name" value="Nucleotide-diphospho-sugar transferases"/>
    <property type="match status" value="1"/>
</dbReference>
<name>A0ABY3GKU3_9PSED</name>
<accession>A0ABY3GKU3</accession>
<evidence type="ECO:0000313" key="3">
    <source>
        <dbReference type="EMBL" id="TWR92318.1"/>
    </source>
</evidence>
<keyword evidence="4" id="KW-1185">Reference proteome</keyword>
<dbReference type="EMBL" id="VFIO01000001">
    <property type="protein sequence ID" value="TWR92318.1"/>
    <property type="molecule type" value="Genomic_DNA"/>
</dbReference>
<sequence>MMRPKCLVLLAAFNGTQWIEEQLSSILAQEGVDVTVLISVDKSVDGTELLVDQYCVQDDRVHCLPHDLRFGGAAKNFFRLIKDAPIEDFDYFALSDQDDIWLPRKLTDAVAKLTSFEAQAYSSDVIAFWPDGRKKLVKKSQKQVEYDYLFEAAGPGCTYVFTPYLFSLLKKHITDVYTQLDCISLHDWYIYAYTRSNGYKWIIDSRANMYYRQHSNNQVGVNTGLRAFRKRLSSVFDGWYLRQAACIANLIGIQNNSFVNSWIDLDRRGVLNLAFNGNDCRRRRRDKFVFAIICLVLTVKGNK</sequence>
<dbReference type="Gene3D" id="3.90.550.10">
    <property type="entry name" value="Spore Coat Polysaccharide Biosynthesis Protein SpsA, Chain A"/>
    <property type="match status" value="1"/>
</dbReference>
<protein>
    <submittedName>
        <fullName evidence="3">Glycosyltransferase</fullName>
    </submittedName>
</protein>
<keyword evidence="1" id="KW-0472">Membrane</keyword>
<evidence type="ECO:0000256" key="1">
    <source>
        <dbReference type="ARBA" id="ARBA00022519"/>
    </source>
</evidence>